<dbReference type="InterPro" id="IPR024572">
    <property type="entry name" value="RcnB"/>
</dbReference>
<dbReference type="OrthoDB" id="7205329at2"/>
<comment type="caution">
    <text evidence="3">The sequence shown here is derived from an EMBL/GenBank/DDBJ whole genome shotgun (WGS) entry which is preliminary data.</text>
</comment>
<evidence type="ECO:0000313" key="3">
    <source>
        <dbReference type="EMBL" id="RJF93882.1"/>
    </source>
</evidence>
<reference evidence="3 4" key="1">
    <citation type="submission" date="2018-09" db="EMBL/GenBank/DDBJ databases">
        <authorList>
            <person name="Zhu H."/>
        </authorList>
    </citation>
    <scope>NUCLEOTIDE SEQUENCE [LARGE SCALE GENOMIC DNA]</scope>
    <source>
        <strain evidence="3 4">K2R01-6</strain>
    </source>
</reference>
<dbReference type="Gene3D" id="3.10.450.160">
    <property type="entry name" value="inner membrane protein cigr"/>
    <property type="match status" value="1"/>
</dbReference>
<feature type="compositionally biased region" description="Basic and acidic residues" evidence="1">
    <location>
        <begin position="26"/>
        <end position="46"/>
    </location>
</feature>
<dbReference type="AlphaFoldDB" id="A0A418WRJ6"/>
<proteinExistence type="predicted"/>
<sequence>MRSFIIAALMAATIMPSAAMAQSQGELRRDRQDIRQEQRERNRAIDRGAPRYEVRDQQRDVRDAKREYREDLRDRNWSRNDWRAWRNDHRALYSRGNWKAPYRYQSFRPGARIKPVHYTQRYWIADPWRYRLPKASGYQRWVRNYDDLMLVDIRRGVVIDVIRNFYW</sequence>
<dbReference type="Pfam" id="PF11776">
    <property type="entry name" value="RcnB"/>
    <property type="match status" value="1"/>
</dbReference>
<protein>
    <recommendedName>
        <fullName evidence="5">RcnB family protein</fullName>
    </recommendedName>
</protein>
<feature type="region of interest" description="Disordered" evidence="1">
    <location>
        <begin position="19"/>
        <end position="46"/>
    </location>
</feature>
<keyword evidence="4" id="KW-1185">Reference proteome</keyword>
<dbReference type="RefSeq" id="WP_119760390.1">
    <property type="nucleotide sequence ID" value="NZ_QYUM01000002.1"/>
</dbReference>
<keyword evidence="2" id="KW-0732">Signal</keyword>
<accession>A0A418WRJ6</accession>
<feature type="signal peptide" evidence="2">
    <location>
        <begin position="1"/>
        <end position="21"/>
    </location>
</feature>
<name>A0A418WRJ6_9SPHN</name>
<dbReference type="Proteomes" id="UP000286100">
    <property type="component" value="Unassembled WGS sequence"/>
</dbReference>
<evidence type="ECO:0000256" key="2">
    <source>
        <dbReference type="SAM" id="SignalP"/>
    </source>
</evidence>
<dbReference type="EMBL" id="QYUM01000002">
    <property type="protein sequence ID" value="RJF93882.1"/>
    <property type="molecule type" value="Genomic_DNA"/>
</dbReference>
<feature type="chain" id="PRO_5019121579" description="RcnB family protein" evidence="2">
    <location>
        <begin position="22"/>
        <end position="167"/>
    </location>
</feature>
<evidence type="ECO:0000313" key="4">
    <source>
        <dbReference type="Proteomes" id="UP000286100"/>
    </source>
</evidence>
<evidence type="ECO:0000256" key="1">
    <source>
        <dbReference type="SAM" id="MobiDB-lite"/>
    </source>
</evidence>
<gene>
    <name evidence="3" type="ORF">D3876_06255</name>
</gene>
<evidence type="ECO:0008006" key="5">
    <source>
        <dbReference type="Google" id="ProtNLM"/>
    </source>
</evidence>
<organism evidence="3 4">
    <name type="scientific">Sphingomonas cavernae</name>
    <dbReference type="NCBI Taxonomy" id="2320861"/>
    <lineage>
        <taxon>Bacteria</taxon>
        <taxon>Pseudomonadati</taxon>
        <taxon>Pseudomonadota</taxon>
        <taxon>Alphaproteobacteria</taxon>
        <taxon>Sphingomonadales</taxon>
        <taxon>Sphingomonadaceae</taxon>
        <taxon>Sphingomonas</taxon>
    </lineage>
</organism>